<reference evidence="1 2" key="1">
    <citation type="submission" date="2022-01" db="EMBL/GenBank/DDBJ databases">
        <title>A chromosomal length assembly of Cordylochernes scorpioides.</title>
        <authorList>
            <person name="Zeh D."/>
            <person name="Zeh J."/>
        </authorList>
    </citation>
    <scope>NUCLEOTIDE SEQUENCE [LARGE SCALE GENOMIC DNA]</scope>
    <source>
        <strain evidence="1">IN4F17</strain>
        <tissue evidence="1">Whole Body</tissue>
    </source>
</reference>
<dbReference type="Pfam" id="PF01359">
    <property type="entry name" value="Transposase_1"/>
    <property type="match status" value="1"/>
</dbReference>
<evidence type="ECO:0008006" key="3">
    <source>
        <dbReference type="Google" id="ProtNLM"/>
    </source>
</evidence>
<dbReference type="InterPro" id="IPR001888">
    <property type="entry name" value="Transposase_1"/>
</dbReference>
<dbReference type="InterPro" id="IPR036397">
    <property type="entry name" value="RNaseH_sf"/>
</dbReference>
<accession>A0ABY6L797</accession>
<dbReference type="PANTHER" id="PTHR46060">
    <property type="entry name" value="MARINER MOS1 TRANSPOSASE-LIKE PROTEIN"/>
    <property type="match status" value="1"/>
</dbReference>
<evidence type="ECO:0000313" key="2">
    <source>
        <dbReference type="Proteomes" id="UP001235939"/>
    </source>
</evidence>
<dbReference type="Proteomes" id="UP001235939">
    <property type="component" value="Chromosome 14"/>
</dbReference>
<organism evidence="1 2">
    <name type="scientific">Cordylochernes scorpioides</name>
    <dbReference type="NCBI Taxonomy" id="51811"/>
    <lineage>
        <taxon>Eukaryota</taxon>
        <taxon>Metazoa</taxon>
        <taxon>Ecdysozoa</taxon>
        <taxon>Arthropoda</taxon>
        <taxon>Chelicerata</taxon>
        <taxon>Arachnida</taxon>
        <taxon>Pseudoscorpiones</taxon>
        <taxon>Cheliferoidea</taxon>
        <taxon>Chernetidae</taxon>
        <taxon>Cordylochernes</taxon>
    </lineage>
</organism>
<proteinExistence type="predicted"/>
<name>A0ABY6L797_9ARAC</name>
<dbReference type="EMBL" id="CP092876">
    <property type="protein sequence ID" value="UYV77052.1"/>
    <property type="molecule type" value="Genomic_DNA"/>
</dbReference>
<gene>
    <name evidence="1" type="ORF">LAZ67_14003037</name>
</gene>
<dbReference type="Gene3D" id="3.30.420.10">
    <property type="entry name" value="Ribonuclease H-like superfamily/Ribonuclease H"/>
    <property type="match status" value="1"/>
</dbReference>
<protein>
    <recommendedName>
        <fullName evidence="3">Transposase</fullName>
    </recommendedName>
</protein>
<keyword evidence="2" id="KW-1185">Reference proteome</keyword>
<dbReference type="InterPro" id="IPR052709">
    <property type="entry name" value="Transposase-MT_Hybrid"/>
</dbReference>
<sequence>MIKSKLKCLLITFFNVKGLVHYEFLPEGQTINQHYYIDVLPRLRKAVPQKRPEKWHQKNWLLHHGNSRPHTALTVQLFLAKNGIALLLQPPYFPDLAPNDSFFTLKFKNPWKMAISEPKSAHLRDALLFAFNWKKSATEAH</sequence>
<dbReference type="PANTHER" id="PTHR46060:SF1">
    <property type="entry name" value="MARINER MOS1 TRANSPOSASE-LIKE PROTEIN"/>
    <property type="match status" value="1"/>
</dbReference>
<evidence type="ECO:0000313" key="1">
    <source>
        <dbReference type="EMBL" id="UYV77052.1"/>
    </source>
</evidence>